<name>A0ACC7LI26_9FLAO</name>
<dbReference type="Proteomes" id="UP001595191">
    <property type="component" value="Unassembled WGS sequence"/>
</dbReference>
<gene>
    <name evidence="1" type="ORF">ACEZ3G_05190</name>
</gene>
<reference evidence="1" key="1">
    <citation type="submission" date="2024-09" db="EMBL/GenBank/DDBJ databases">
        <authorList>
            <person name="Liu J."/>
        </authorList>
    </citation>
    <scope>NUCLEOTIDE SEQUENCE</scope>
    <source>
        <strain evidence="1">NBU2967</strain>
    </source>
</reference>
<sequence>MYKKIALSFFLFSSLNIIWAQDTIPPSKKADTVLIETTIDTMAIDTTVVDTLVIRREQERIKDIKKGVTLNTSVISFKKTKPLDKEYKKFQVPSFWQKINLLGLNFSEVAFVNWNAGGNNSVSALANIRFERNYKFRYIQWENYLEMRYGLNAQDNQKLRKTDDALRFSSTFGYRRDTISNWYYSAKANFNTQFSNGYKYPDRTAPISRSLSPGYFFLGAGTSYISEGRKFNLYISPLTQKATVVLDQDLADKGAFGVEKAVLDADGNVIQNGKNLFLELGFLVTNHWETQVAKNIALKHRINLYTDYLRKFGNIDVDWELNMDLQVNEYIVTTIGTHLIYDDDILFDPVKDADGIVIDPGEPRIQFKQLLGVGVSYNF</sequence>
<proteinExistence type="predicted"/>
<accession>A0ACC7LI26</accession>
<protein>
    <submittedName>
        <fullName evidence="1">DUF3078 domain-containing protein</fullName>
    </submittedName>
</protein>
<comment type="caution">
    <text evidence="1">The sequence shown here is derived from an EMBL/GenBank/DDBJ whole genome shotgun (WGS) entry which is preliminary data.</text>
</comment>
<dbReference type="EMBL" id="JBHFPV010000001">
    <property type="protein sequence ID" value="MFH6602861.1"/>
    <property type="molecule type" value="Genomic_DNA"/>
</dbReference>
<keyword evidence="2" id="KW-1185">Reference proteome</keyword>
<organism evidence="1 2">
    <name type="scientific">Meishania litoralis</name>
    <dbReference type="NCBI Taxonomy" id="3434685"/>
    <lineage>
        <taxon>Bacteria</taxon>
        <taxon>Pseudomonadati</taxon>
        <taxon>Bacteroidota</taxon>
        <taxon>Flavobacteriia</taxon>
        <taxon>Flavobacteriales</taxon>
        <taxon>Flavobacteriaceae</taxon>
        <taxon>Meishania</taxon>
    </lineage>
</organism>
<evidence type="ECO:0000313" key="2">
    <source>
        <dbReference type="Proteomes" id="UP001595191"/>
    </source>
</evidence>
<evidence type="ECO:0000313" key="1">
    <source>
        <dbReference type="EMBL" id="MFH6602861.1"/>
    </source>
</evidence>